<feature type="domain" description="N-acetyltransferase" evidence="1">
    <location>
        <begin position="1"/>
        <end position="153"/>
    </location>
</feature>
<dbReference type="Proteomes" id="UP001201161">
    <property type="component" value="Unassembled WGS sequence"/>
</dbReference>
<dbReference type="Pfam" id="PF13302">
    <property type="entry name" value="Acetyltransf_3"/>
    <property type="match status" value="1"/>
</dbReference>
<proteinExistence type="predicted"/>
<sequence length="177" mass="19380">MLRPVRVADLDLMVDLNADPEVMTYIQGRPAGPAETAAEWRQRLDHQSDVARGLGYWAGFEAGTFVGWWSASSFKGQPEISGIGYRLPVTGWGRGLATEGAEAMIRQAFSCGDIDRVVASTMAANTGSRRVLEKVGLKQYASWDAVPDRRQVVGWKDGEVGYELSRAGWTEPTADRS</sequence>
<keyword evidence="3" id="KW-1185">Reference proteome</keyword>
<evidence type="ECO:0000259" key="1">
    <source>
        <dbReference type="PROSITE" id="PS51186"/>
    </source>
</evidence>
<evidence type="ECO:0000313" key="3">
    <source>
        <dbReference type="Proteomes" id="UP001201161"/>
    </source>
</evidence>
<organism evidence="2 3">
    <name type="scientific">Nocardioides potassii</name>
    <dbReference type="NCBI Taxonomy" id="2911371"/>
    <lineage>
        <taxon>Bacteria</taxon>
        <taxon>Bacillati</taxon>
        <taxon>Actinomycetota</taxon>
        <taxon>Actinomycetes</taxon>
        <taxon>Propionibacteriales</taxon>
        <taxon>Nocardioidaceae</taxon>
        <taxon>Nocardioides</taxon>
    </lineage>
</organism>
<dbReference type="PANTHER" id="PTHR43792">
    <property type="entry name" value="GNAT FAMILY, PUTATIVE (AFU_ORTHOLOGUE AFUA_3G00765)-RELATED-RELATED"/>
    <property type="match status" value="1"/>
</dbReference>
<dbReference type="InterPro" id="IPR016181">
    <property type="entry name" value="Acyl_CoA_acyltransferase"/>
</dbReference>
<dbReference type="PROSITE" id="PS51186">
    <property type="entry name" value="GNAT"/>
    <property type="match status" value="1"/>
</dbReference>
<reference evidence="2 3" key="1">
    <citation type="submission" date="2022-01" db="EMBL/GenBank/DDBJ databases">
        <title>Nocardioides sp. nov., an actinomycete isolated from mining soil.</title>
        <authorList>
            <person name="Liu L."/>
        </authorList>
    </citation>
    <scope>NUCLEOTIDE SEQUENCE [LARGE SCALE GENOMIC DNA]</scope>
    <source>
        <strain evidence="2 3">KLBMP 9356</strain>
    </source>
</reference>
<dbReference type="InterPro" id="IPR051531">
    <property type="entry name" value="N-acetyltransferase"/>
</dbReference>
<dbReference type="InterPro" id="IPR000182">
    <property type="entry name" value="GNAT_dom"/>
</dbReference>
<dbReference type="RefSeq" id="WP_236404953.1">
    <property type="nucleotide sequence ID" value="NZ_JAKJHZ010000011.1"/>
</dbReference>
<comment type="caution">
    <text evidence="2">The sequence shown here is derived from an EMBL/GenBank/DDBJ whole genome shotgun (WGS) entry which is preliminary data.</text>
</comment>
<dbReference type="PANTHER" id="PTHR43792:SF16">
    <property type="entry name" value="N-ACETYLTRANSFERASE DOMAIN-CONTAINING PROTEIN"/>
    <property type="match status" value="1"/>
</dbReference>
<dbReference type="EMBL" id="JAKJHZ010000011">
    <property type="protein sequence ID" value="MCF6379770.1"/>
    <property type="molecule type" value="Genomic_DNA"/>
</dbReference>
<evidence type="ECO:0000313" key="2">
    <source>
        <dbReference type="EMBL" id="MCF6379770.1"/>
    </source>
</evidence>
<dbReference type="SUPFAM" id="SSF55729">
    <property type="entry name" value="Acyl-CoA N-acyltransferases (Nat)"/>
    <property type="match status" value="1"/>
</dbReference>
<name>A0ABS9HF32_9ACTN</name>
<accession>A0ABS9HF32</accession>
<protein>
    <submittedName>
        <fullName evidence="2">GNAT family N-acetyltransferase</fullName>
    </submittedName>
</protein>
<gene>
    <name evidence="2" type="ORF">L2K70_19330</name>
</gene>
<dbReference type="Gene3D" id="3.40.630.30">
    <property type="match status" value="1"/>
</dbReference>